<gene>
    <name evidence="1" type="ORF">DN051_35170</name>
</gene>
<proteinExistence type="predicted"/>
<dbReference type="RefSeq" id="WP_112440669.1">
    <property type="nucleotide sequence ID" value="NZ_CP030073.1"/>
</dbReference>
<dbReference type="GO" id="GO:0016491">
    <property type="term" value="F:oxidoreductase activity"/>
    <property type="evidence" value="ECO:0007669"/>
    <property type="project" value="TreeGrafter"/>
</dbReference>
<dbReference type="KEGG" id="scad:DN051_35170"/>
<sequence length="497" mass="52342">MTAGHQIAFFLRELTAPDPGRRAAAAKGLGRIGGAEHTTALAAVAGDAEPEVRAAAAIGLGRLGVREAAEQVLPALMADVDARPRRRAALAAIKLGLDGTAVVTAFARLLRDPDHHVRINALDGLAALGATGDVPALVALFGDPDWAVWGRARTLAWRHRDDPAVRAEVVRTARQGIGAARARALDTLPDRCTESLAESLVEGLRDPSGEVRIQVTRRLSGVTRPGTGEALTAALEAERDPRAAAALLHALERQDDARVAAAAVRWLRDPVAGASAAGVVGAVGSRSAVERLRAVLGDGTMPGRTRAAAAVAVGEWGRWDAVWLLLPLLDDPDADVRTGATDGLGALVDGGLRPWERGAVARALTGRLASGADRVWRTRNALIGLRDALPAVRRLADGSPLTEVRAAALSLLEPARRPDGNARHDVGRFVRALDDPEEPVRYHAALGLGEWIEAGGEPPRDRERVRGRLWALASETSPRLRHAAETALRALDAVPGE</sequence>
<evidence type="ECO:0000313" key="1">
    <source>
        <dbReference type="EMBL" id="AWW41274.1"/>
    </source>
</evidence>
<accession>A0A2Z4J801</accession>
<dbReference type="Pfam" id="PF13646">
    <property type="entry name" value="HEAT_2"/>
    <property type="match status" value="1"/>
</dbReference>
<organism evidence="1 2">
    <name type="scientific">Streptomyces cadmiisoli</name>
    <dbReference type="NCBI Taxonomy" id="2184053"/>
    <lineage>
        <taxon>Bacteria</taxon>
        <taxon>Bacillati</taxon>
        <taxon>Actinomycetota</taxon>
        <taxon>Actinomycetes</taxon>
        <taxon>Kitasatosporales</taxon>
        <taxon>Streptomycetaceae</taxon>
        <taxon>Streptomyces</taxon>
        <taxon>Streptomyces aurantiacus group</taxon>
    </lineage>
</organism>
<dbReference type="InterPro" id="IPR016024">
    <property type="entry name" value="ARM-type_fold"/>
</dbReference>
<dbReference type="PANTHER" id="PTHR12697">
    <property type="entry name" value="PBS LYASE HEAT-LIKE PROTEIN"/>
    <property type="match status" value="1"/>
</dbReference>
<dbReference type="PANTHER" id="PTHR12697:SF38">
    <property type="entry name" value="PBS LYASE HEAT DOMAIN PROTEIN REPEAT-CONTAINING PROTEIN"/>
    <property type="match status" value="1"/>
</dbReference>
<protein>
    <recommendedName>
        <fullName evidence="3">HEAT repeat domain-containing protein</fullName>
    </recommendedName>
</protein>
<dbReference type="Gene3D" id="1.25.10.10">
    <property type="entry name" value="Leucine-rich Repeat Variant"/>
    <property type="match status" value="5"/>
</dbReference>
<dbReference type="InterPro" id="IPR011989">
    <property type="entry name" value="ARM-like"/>
</dbReference>
<evidence type="ECO:0000313" key="2">
    <source>
        <dbReference type="Proteomes" id="UP000249616"/>
    </source>
</evidence>
<dbReference type="SMART" id="SM00567">
    <property type="entry name" value="EZ_HEAT"/>
    <property type="match status" value="5"/>
</dbReference>
<dbReference type="Proteomes" id="UP000249616">
    <property type="component" value="Chromosome"/>
</dbReference>
<reference evidence="1 2" key="1">
    <citation type="journal article" date="2019" name="Int. J. Syst. Evol. Microbiol.">
        <title>Streptomyces cadmiisoli sp. nov., a novel actinomycete isolated from cadmium-contaminated soil.</title>
        <authorList>
            <person name="Li K."/>
            <person name="Tang X."/>
            <person name="Zhao J."/>
            <person name="Guo Y."/>
            <person name="Tang Y."/>
            <person name="Gao J."/>
        </authorList>
    </citation>
    <scope>NUCLEOTIDE SEQUENCE [LARGE SCALE GENOMIC DNA]</scope>
    <source>
        <strain evidence="1 2">ZFG47</strain>
    </source>
</reference>
<dbReference type="AlphaFoldDB" id="A0A2Z4J801"/>
<dbReference type="SUPFAM" id="SSF48371">
    <property type="entry name" value="ARM repeat"/>
    <property type="match status" value="1"/>
</dbReference>
<evidence type="ECO:0008006" key="3">
    <source>
        <dbReference type="Google" id="ProtNLM"/>
    </source>
</evidence>
<dbReference type="EMBL" id="CP030073">
    <property type="protein sequence ID" value="AWW41274.1"/>
    <property type="molecule type" value="Genomic_DNA"/>
</dbReference>
<keyword evidence="2" id="KW-1185">Reference proteome</keyword>
<name>A0A2Z4J801_9ACTN</name>
<dbReference type="InterPro" id="IPR004155">
    <property type="entry name" value="PBS_lyase_HEAT"/>
</dbReference>